<dbReference type="EC" id="3.6.3.-" evidence="10"/>
<evidence type="ECO:0000313" key="10">
    <source>
        <dbReference type="EMBL" id="EMR02951.1"/>
    </source>
</evidence>
<organism evidence="10 11">
    <name type="scientific">Cesiribacter andamanensis AMV16</name>
    <dbReference type="NCBI Taxonomy" id="1279009"/>
    <lineage>
        <taxon>Bacteria</taxon>
        <taxon>Pseudomonadati</taxon>
        <taxon>Bacteroidota</taxon>
        <taxon>Cytophagia</taxon>
        <taxon>Cytophagales</taxon>
        <taxon>Cesiribacteraceae</taxon>
        <taxon>Cesiribacter</taxon>
    </lineage>
</organism>
<comment type="subcellular location">
    <subcellularLocation>
        <location evidence="1">Cell membrane</location>
        <topology evidence="1">Multi-pass membrane protein</topology>
    </subcellularLocation>
</comment>
<dbReference type="InterPro" id="IPR050250">
    <property type="entry name" value="Macrolide_Exporter_MacB"/>
</dbReference>
<reference evidence="10 11" key="1">
    <citation type="journal article" date="2013" name="Genome Announc.">
        <title>Draft Genome Sequence of Cesiribacter andamanensis Strain AMV16T, Isolated from a Soil Sample from a Mud Volcano in the Andaman Islands, India.</title>
        <authorList>
            <person name="Shivaji S."/>
            <person name="Ara S."/>
            <person name="Begum Z."/>
            <person name="Srinivas T.N."/>
            <person name="Singh A."/>
            <person name="Kumar Pinnaka A."/>
        </authorList>
    </citation>
    <scope>NUCLEOTIDE SEQUENCE [LARGE SCALE GENOMIC DNA]</scope>
    <source>
        <strain evidence="10 11">AMV16</strain>
    </source>
</reference>
<evidence type="ECO:0000256" key="3">
    <source>
        <dbReference type="ARBA" id="ARBA00022692"/>
    </source>
</evidence>
<keyword evidence="10" id="KW-0378">Hydrolase</keyword>
<evidence type="ECO:0000256" key="6">
    <source>
        <dbReference type="ARBA" id="ARBA00038076"/>
    </source>
</evidence>
<keyword evidence="10" id="KW-0067">ATP-binding</keyword>
<accession>M7N6U0</accession>
<evidence type="ECO:0000256" key="5">
    <source>
        <dbReference type="ARBA" id="ARBA00023136"/>
    </source>
</evidence>
<dbReference type="InterPro" id="IPR025857">
    <property type="entry name" value="MacB_PCD"/>
</dbReference>
<dbReference type="Proteomes" id="UP000011910">
    <property type="component" value="Unassembled WGS sequence"/>
</dbReference>
<dbReference type="GO" id="GO:0005886">
    <property type="term" value="C:plasma membrane"/>
    <property type="evidence" value="ECO:0007669"/>
    <property type="project" value="UniProtKB-SubCell"/>
</dbReference>
<evidence type="ECO:0000256" key="2">
    <source>
        <dbReference type="ARBA" id="ARBA00022475"/>
    </source>
</evidence>
<dbReference type="GO" id="GO:0022857">
    <property type="term" value="F:transmembrane transporter activity"/>
    <property type="evidence" value="ECO:0007669"/>
    <property type="project" value="TreeGrafter"/>
</dbReference>
<feature type="transmembrane region" description="Helical" evidence="7">
    <location>
        <begin position="288"/>
        <end position="314"/>
    </location>
</feature>
<dbReference type="RefSeq" id="WP_009195320.1">
    <property type="nucleotide sequence ID" value="NZ_AODQ01000040.1"/>
</dbReference>
<comment type="similarity">
    <text evidence="6">Belongs to the ABC-4 integral membrane protein family.</text>
</comment>
<keyword evidence="3 7" id="KW-0812">Transmembrane</keyword>
<evidence type="ECO:0000256" key="4">
    <source>
        <dbReference type="ARBA" id="ARBA00022989"/>
    </source>
</evidence>
<feature type="domain" description="MacB-like periplasmic core" evidence="9">
    <location>
        <begin position="21"/>
        <end position="249"/>
    </location>
</feature>
<comment type="caution">
    <text evidence="10">The sequence shown here is derived from an EMBL/GenBank/DDBJ whole genome shotgun (WGS) entry which is preliminary data.</text>
</comment>
<evidence type="ECO:0000256" key="1">
    <source>
        <dbReference type="ARBA" id="ARBA00004651"/>
    </source>
</evidence>
<evidence type="ECO:0000259" key="9">
    <source>
        <dbReference type="Pfam" id="PF12704"/>
    </source>
</evidence>
<dbReference type="PATRIC" id="fig|1279009.4.peg.1954"/>
<dbReference type="PANTHER" id="PTHR30572:SF4">
    <property type="entry name" value="ABC TRANSPORTER PERMEASE YTRF"/>
    <property type="match status" value="1"/>
</dbReference>
<dbReference type="OrthoDB" id="9770036at2"/>
<dbReference type="GO" id="GO:0016787">
    <property type="term" value="F:hydrolase activity"/>
    <property type="evidence" value="ECO:0007669"/>
    <property type="project" value="UniProtKB-KW"/>
</dbReference>
<dbReference type="GO" id="GO:0005524">
    <property type="term" value="F:ATP binding"/>
    <property type="evidence" value="ECO:0007669"/>
    <property type="project" value="UniProtKB-KW"/>
</dbReference>
<dbReference type="STRING" id="1279009.ADICEAN_01924"/>
<proteinExistence type="inferred from homology"/>
<dbReference type="PANTHER" id="PTHR30572">
    <property type="entry name" value="MEMBRANE COMPONENT OF TRANSPORTER-RELATED"/>
    <property type="match status" value="1"/>
</dbReference>
<feature type="transmembrane region" description="Helical" evidence="7">
    <location>
        <begin position="335"/>
        <end position="360"/>
    </location>
</feature>
<feature type="transmembrane region" description="Helical" evidence="7">
    <location>
        <begin position="21"/>
        <end position="42"/>
    </location>
</feature>
<evidence type="ECO:0000313" key="11">
    <source>
        <dbReference type="Proteomes" id="UP000011910"/>
    </source>
</evidence>
<dbReference type="AlphaFoldDB" id="M7N6U0"/>
<dbReference type="eggNOG" id="COG0577">
    <property type="taxonomic scope" value="Bacteria"/>
</dbReference>
<feature type="transmembrane region" description="Helical" evidence="7">
    <location>
        <begin position="372"/>
        <end position="396"/>
    </location>
</feature>
<evidence type="ECO:0000256" key="7">
    <source>
        <dbReference type="SAM" id="Phobius"/>
    </source>
</evidence>
<gene>
    <name evidence="10" type="primary">macB_2</name>
    <name evidence="10" type="ORF">ADICEAN_01924</name>
</gene>
<keyword evidence="5 7" id="KW-0472">Membrane</keyword>
<dbReference type="EMBL" id="AODQ01000040">
    <property type="protein sequence ID" value="EMR02951.1"/>
    <property type="molecule type" value="Genomic_DNA"/>
</dbReference>
<evidence type="ECO:0000259" key="8">
    <source>
        <dbReference type="Pfam" id="PF02687"/>
    </source>
</evidence>
<keyword evidence="4 7" id="KW-1133">Transmembrane helix</keyword>
<keyword evidence="11" id="KW-1185">Reference proteome</keyword>
<name>M7N6U0_9BACT</name>
<keyword evidence="10" id="KW-0547">Nucleotide-binding</keyword>
<protein>
    <submittedName>
        <fullName evidence="10">Macrolide export ATP-binding/permease protein MacB</fullName>
        <ecNumber evidence="10">3.6.3.-</ecNumber>
    </submittedName>
</protein>
<dbReference type="InterPro" id="IPR003838">
    <property type="entry name" value="ABC3_permease_C"/>
</dbReference>
<dbReference type="Pfam" id="PF02687">
    <property type="entry name" value="FtsX"/>
    <property type="match status" value="1"/>
</dbReference>
<feature type="domain" description="ABC3 transporter permease C-terminal" evidence="8">
    <location>
        <begin position="292"/>
        <end position="406"/>
    </location>
</feature>
<dbReference type="Pfam" id="PF12704">
    <property type="entry name" value="MacB_PCD"/>
    <property type="match status" value="1"/>
</dbReference>
<sequence>MDLKENISEGLRSIRANLLRSVLTAAIVAIGITALVGILTAIDGMQASITNNFASLGANSFKIESKDAGNQRRMQGRQEKTYPEITFFEAKRFKDYFSVPADISISTMITFGAELKYGSKKTNPNMVVLGGDENFLAQSGYTLAEGRNFTPNDIQLGTNLVIIGPTIRQALFERNEEAVGADIMLLNNRFKIIGVMDEAGSMGGNSGSSRAAIIPVTGASRFATNQALAYTVEVSIPNPQEMDNAMGEATGLMRAIRQDALGQPDSFELSRNISAAEELASISGKMRIGGFVIGIITLLGASIGLMNIMLVSVTERTREIGVRKALGATPQKIRLQFLIEATVICLLGGIAGIVFGILIGNLVSSLVGEGGFLIPWLWIMAGVSICILVGLGSGYYPARKASRLDPVESLRFE</sequence>
<keyword evidence="2" id="KW-1003">Cell membrane</keyword>